<keyword evidence="5 11" id="KW-0808">Transferase</keyword>
<evidence type="ECO:0000256" key="8">
    <source>
        <dbReference type="ARBA" id="ARBA00023136"/>
    </source>
</evidence>
<evidence type="ECO:0000256" key="7">
    <source>
        <dbReference type="ARBA" id="ARBA00022989"/>
    </source>
</evidence>
<protein>
    <submittedName>
        <fullName evidence="11">Glycosyltransferase</fullName>
    </submittedName>
</protein>
<proteinExistence type="predicted"/>
<dbReference type="Pfam" id="PF00535">
    <property type="entry name" value="Glycos_transf_2"/>
    <property type="match status" value="1"/>
</dbReference>
<dbReference type="GeneID" id="33314244"/>
<comment type="pathway">
    <text evidence="3">Sphingolipid metabolism.</text>
</comment>
<dbReference type="GO" id="GO:0008120">
    <property type="term" value="F:ceramide glucosyltransferase activity"/>
    <property type="evidence" value="ECO:0007669"/>
    <property type="project" value="TreeGrafter"/>
</dbReference>
<dbReference type="EMBL" id="CP019964">
    <property type="protein sequence ID" value="ASI13991.1"/>
    <property type="molecule type" value="Genomic_DNA"/>
</dbReference>
<dbReference type="InterPro" id="IPR001173">
    <property type="entry name" value="Glyco_trans_2-like"/>
</dbReference>
<evidence type="ECO:0000256" key="1">
    <source>
        <dbReference type="ARBA" id="ARBA00004141"/>
    </source>
</evidence>
<dbReference type="SUPFAM" id="SSF53448">
    <property type="entry name" value="Nucleotide-diphospho-sugar transferases"/>
    <property type="match status" value="1"/>
</dbReference>
<keyword evidence="6 9" id="KW-0812">Transmembrane</keyword>
<comment type="subcellular location">
    <subcellularLocation>
        <location evidence="1">Membrane</location>
        <topology evidence="1">Multi-pass membrane protein</topology>
    </subcellularLocation>
</comment>
<dbReference type="KEGG" id="marh:Mia14_0691"/>
<dbReference type="PANTHER" id="PTHR12726:SF0">
    <property type="entry name" value="CERAMIDE GLUCOSYLTRANSFERASE"/>
    <property type="match status" value="1"/>
</dbReference>
<dbReference type="Gene3D" id="3.90.550.10">
    <property type="entry name" value="Spore Coat Polysaccharide Biosynthesis Protein SpsA, Chain A"/>
    <property type="match status" value="1"/>
</dbReference>
<evidence type="ECO:0000256" key="4">
    <source>
        <dbReference type="ARBA" id="ARBA00022676"/>
    </source>
</evidence>
<reference evidence="11 12" key="1">
    <citation type="journal article" date="2017" name="Nat. Commun.">
        <title>'ARMAN' archaea depend on association with euryarchaeal host in culture and in situ.</title>
        <authorList>
            <person name="Golyshina O."/>
            <person name="Toshchakov S."/>
            <person name="Makarova K."/>
            <person name="Gavrilov S."/>
            <person name="Korzhenkov A."/>
            <person name="La Cono V."/>
            <person name="Arcadi E."/>
            <person name="Nechitaylo T."/>
            <person name="Ferrer M."/>
            <person name="Kublanov I."/>
            <person name="Wolf Y."/>
            <person name="Yakimov M."/>
            <person name="Golyshin P."/>
            <person name="Slesarev A."/>
            <person name="Kozyavkin S."/>
        </authorList>
    </citation>
    <scope>NUCLEOTIDE SEQUENCE [LARGE SCALE GENOMIC DNA]</scope>
    <source>
        <strain evidence="11 12">Mia14</strain>
    </source>
</reference>
<feature type="transmembrane region" description="Helical" evidence="9">
    <location>
        <begin position="284"/>
        <end position="309"/>
    </location>
</feature>
<name>A0A218NNE5_9ARCH</name>
<dbReference type="OrthoDB" id="27596at2157"/>
<dbReference type="PANTHER" id="PTHR12726">
    <property type="entry name" value="CERAMIDE GLUCOSYLTRANSFERASE"/>
    <property type="match status" value="1"/>
</dbReference>
<evidence type="ECO:0000256" key="9">
    <source>
        <dbReference type="SAM" id="Phobius"/>
    </source>
</evidence>
<dbReference type="GO" id="GO:0006679">
    <property type="term" value="P:glucosylceramide biosynthetic process"/>
    <property type="evidence" value="ECO:0007669"/>
    <property type="project" value="TreeGrafter"/>
</dbReference>
<dbReference type="GO" id="GO:0016020">
    <property type="term" value="C:membrane"/>
    <property type="evidence" value="ECO:0007669"/>
    <property type="project" value="UniProtKB-SubCell"/>
</dbReference>
<dbReference type="AlphaFoldDB" id="A0A218NNE5"/>
<keyword evidence="12" id="KW-1185">Reference proteome</keyword>
<evidence type="ECO:0000256" key="3">
    <source>
        <dbReference type="ARBA" id="ARBA00004991"/>
    </source>
</evidence>
<dbReference type="InterPro" id="IPR025993">
    <property type="entry name" value="Ceramide_glucosylTrfase"/>
</dbReference>
<comment type="pathway">
    <text evidence="2">Lipid metabolism; sphingolipid metabolism.</text>
</comment>
<evidence type="ECO:0000313" key="11">
    <source>
        <dbReference type="EMBL" id="ASI13991.1"/>
    </source>
</evidence>
<keyword evidence="7 9" id="KW-1133">Transmembrane helix</keyword>
<gene>
    <name evidence="11" type="ORF">Mia14_0691</name>
</gene>
<feature type="domain" description="Glycosyltransferase 2-like" evidence="10">
    <location>
        <begin position="49"/>
        <end position="202"/>
    </location>
</feature>
<keyword evidence="8 9" id="KW-0472">Membrane</keyword>
<evidence type="ECO:0000256" key="2">
    <source>
        <dbReference type="ARBA" id="ARBA00004760"/>
    </source>
</evidence>
<organism evidence="11 12">
    <name type="scientific">Candidatus Mancarchaeum acidiphilum</name>
    <dbReference type="NCBI Taxonomy" id="1920749"/>
    <lineage>
        <taxon>Archaea</taxon>
        <taxon>Candidatus Micrarchaeota</taxon>
        <taxon>Candidatus Mancarchaeum</taxon>
    </lineage>
</organism>
<feature type="transmembrane region" description="Helical" evidence="9">
    <location>
        <begin position="6"/>
        <end position="30"/>
    </location>
</feature>
<evidence type="ECO:0000259" key="10">
    <source>
        <dbReference type="Pfam" id="PF00535"/>
    </source>
</evidence>
<sequence length="366" mass="41192">MTLNWLLTAYTSFLSLVFLGLLGIAIYPYAKKKQPEVIYKGNQKEKVLVISPCRGVDLTLKKNLSSLKSQTYKNYSVICVVDDLNDPSVPIIKELGLNLIVSDSDIGKGSGKVKAISTAIKKYPEYSVYAIADSDVEFTNYWLERMIAPFSESNVVATTSYPYFNPVGGFWSKVKMVWSFVGNGMMESDTTLFGWGGSLAFRSSLMDSKSLSEFSNSLSDDIYITRKSKSKGKLVYIGDVGLTVNTDDKFNSFMEWSNRQTALTMLGSKSNFKYGVILYSGQELLFFSSIILSISVSYLFLIFLIPFAIGEIKTYMRAPKHKAYALFIFLFINIIYLVNLAYARSMSKISWRGNDYKIVQDLSRQS</sequence>
<accession>A0A218NNE5</accession>
<evidence type="ECO:0000256" key="6">
    <source>
        <dbReference type="ARBA" id="ARBA00022692"/>
    </source>
</evidence>
<keyword evidence="4" id="KW-0328">Glycosyltransferase</keyword>
<dbReference type="RefSeq" id="WP_088820254.1">
    <property type="nucleotide sequence ID" value="NZ_CP019964.1"/>
</dbReference>
<evidence type="ECO:0000256" key="5">
    <source>
        <dbReference type="ARBA" id="ARBA00022679"/>
    </source>
</evidence>
<feature type="transmembrane region" description="Helical" evidence="9">
    <location>
        <begin position="321"/>
        <end position="342"/>
    </location>
</feature>
<dbReference type="Proteomes" id="UP000197679">
    <property type="component" value="Chromosome"/>
</dbReference>
<evidence type="ECO:0000313" key="12">
    <source>
        <dbReference type="Proteomes" id="UP000197679"/>
    </source>
</evidence>
<dbReference type="InterPro" id="IPR029044">
    <property type="entry name" value="Nucleotide-diphossugar_trans"/>
</dbReference>